<organism evidence="6">
    <name type="scientific">uncultured gamma proteobacterium HF4000_36I10</name>
    <dbReference type="NCBI Taxonomy" id="710989"/>
    <lineage>
        <taxon>Bacteria</taxon>
        <taxon>Pseudomonadati</taxon>
        <taxon>Pseudomonadota</taxon>
        <taxon>Gammaproteobacteria</taxon>
        <taxon>environmental samples</taxon>
    </lineage>
</organism>
<evidence type="ECO:0000256" key="1">
    <source>
        <dbReference type="ARBA" id="ARBA00009437"/>
    </source>
</evidence>
<dbReference type="SUPFAM" id="SSF53850">
    <property type="entry name" value="Periplasmic binding protein-like II"/>
    <property type="match status" value="1"/>
</dbReference>
<evidence type="ECO:0000256" key="2">
    <source>
        <dbReference type="ARBA" id="ARBA00023015"/>
    </source>
</evidence>
<protein>
    <submittedName>
        <fullName evidence="6">Transcriptional regulator</fullName>
    </submittedName>
</protein>
<dbReference type="PRINTS" id="PR00039">
    <property type="entry name" value="HTHLYSR"/>
</dbReference>
<dbReference type="InterPro" id="IPR036388">
    <property type="entry name" value="WH-like_DNA-bd_sf"/>
</dbReference>
<dbReference type="Gene3D" id="3.40.190.10">
    <property type="entry name" value="Periplasmic binding protein-like II"/>
    <property type="match status" value="2"/>
</dbReference>
<dbReference type="PROSITE" id="PS50931">
    <property type="entry name" value="HTH_LYSR"/>
    <property type="match status" value="1"/>
</dbReference>
<accession>E0XWH1</accession>
<dbReference type="Pfam" id="PF03466">
    <property type="entry name" value="LysR_substrate"/>
    <property type="match status" value="1"/>
</dbReference>
<dbReference type="InterPro" id="IPR005119">
    <property type="entry name" value="LysR_subst-bd"/>
</dbReference>
<evidence type="ECO:0000256" key="3">
    <source>
        <dbReference type="ARBA" id="ARBA00023125"/>
    </source>
</evidence>
<dbReference type="PANTHER" id="PTHR30126:SF81">
    <property type="entry name" value="HTH-TYPE TRANSCRIPTIONAL REGULATOR ILVY"/>
    <property type="match status" value="1"/>
</dbReference>
<keyword evidence="4" id="KW-0804">Transcription</keyword>
<reference evidence="6" key="1">
    <citation type="journal article" date="2011" name="Environ. Microbiol.">
        <title>Time-series analyses of Monterey Bay coastal microbial picoplankton using a 'genome proxy' microarray.</title>
        <authorList>
            <person name="Rich V.I."/>
            <person name="Pham V.D."/>
            <person name="Eppley J."/>
            <person name="Shi Y."/>
            <person name="DeLong E.F."/>
        </authorList>
    </citation>
    <scope>NUCLEOTIDE SEQUENCE</scope>
</reference>
<dbReference type="CDD" id="cd08430">
    <property type="entry name" value="PBP2_IlvY"/>
    <property type="match status" value="1"/>
</dbReference>
<evidence type="ECO:0000313" key="6">
    <source>
        <dbReference type="EMBL" id="ADI18762.1"/>
    </source>
</evidence>
<dbReference type="InterPro" id="IPR000847">
    <property type="entry name" value="LysR_HTH_N"/>
</dbReference>
<feature type="domain" description="HTH lysR-type" evidence="5">
    <location>
        <begin position="1"/>
        <end position="58"/>
    </location>
</feature>
<proteinExistence type="inferred from homology"/>
<keyword evidence="2" id="KW-0805">Transcription regulation</keyword>
<dbReference type="GO" id="GO:0000976">
    <property type="term" value="F:transcription cis-regulatory region binding"/>
    <property type="evidence" value="ECO:0007669"/>
    <property type="project" value="TreeGrafter"/>
</dbReference>
<dbReference type="AlphaFoldDB" id="E0XWH1"/>
<name>E0XWH1_9GAMM</name>
<dbReference type="InterPro" id="IPR037404">
    <property type="entry name" value="IlvY_PBP2"/>
</dbReference>
<keyword evidence="3" id="KW-0238">DNA-binding</keyword>
<dbReference type="GO" id="GO:0003700">
    <property type="term" value="F:DNA-binding transcription factor activity"/>
    <property type="evidence" value="ECO:0007669"/>
    <property type="project" value="InterPro"/>
</dbReference>
<dbReference type="SUPFAM" id="SSF46785">
    <property type="entry name" value="Winged helix' DNA-binding domain"/>
    <property type="match status" value="1"/>
</dbReference>
<dbReference type="Pfam" id="PF00126">
    <property type="entry name" value="HTH_1"/>
    <property type="match status" value="1"/>
</dbReference>
<dbReference type="PANTHER" id="PTHR30126">
    <property type="entry name" value="HTH-TYPE TRANSCRIPTIONAL REGULATOR"/>
    <property type="match status" value="1"/>
</dbReference>
<dbReference type="Gene3D" id="1.10.10.10">
    <property type="entry name" value="Winged helix-like DNA-binding domain superfamily/Winged helix DNA-binding domain"/>
    <property type="match status" value="1"/>
</dbReference>
<dbReference type="NCBIfam" id="NF008722">
    <property type="entry name" value="PRK11716.1"/>
    <property type="match status" value="1"/>
</dbReference>
<dbReference type="EMBL" id="GU474899">
    <property type="protein sequence ID" value="ADI18762.1"/>
    <property type="molecule type" value="Genomic_DNA"/>
</dbReference>
<comment type="similarity">
    <text evidence="1">Belongs to the LysR transcriptional regulatory family.</text>
</comment>
<evidence type="ECO:0000259" key="5">
    <source>
        <dbReference type="PROSITE" id="PS50931"/>
    </source>
</evidence>
<dbReference type="InterPro" id="IPR036390">
    <property type="entry name" value="WH_DNA-bd_sf"/>
</dbReference>
<evidence type="ECO:0000256" key="4">
    <source>
        <dbReference type="ARBA" id="ARBA00023163"/>
    </source>
</evidence>
<sequence length="294" mass="32562">MNIKELEVFTHLAKTLHFAKSGEAMHLSASAVSRTVQRMEQELGVALFERDNRRVVLTAAGKEVLQYSERALANWQGLLSKLNQSGRELSGELSVYCSVTAAYAVLGQVLETFRNRYPRIELKLHTGDQADSLERVVAGEEDIAITARPEQLHQRLAFQVLTHSPLRLIAPAIPCVVSEMLNEQALPWDRLPVIMSERGVARLELERWFRLHGIRPTIYAQVSGHEAIASMVALGLGVGVVPELVLAHSPVAERLRVLPLADEMKPLAVGVCTLKQRLSNPLIEAFWQVAASVS</sequence>
<dbReference type="FunFam" id="1.10.10.10:FF:000001">
    <property type="entry name" value="LysR family transcriptional regulator"/>
    <property type="match status" value="1"/>
</dbReference>